<proteinExistence type="predicted"/>
<dbReference type="AlphaFoldDB" id="A0AA51RD58"/>
<gene>
    <name evidence="1" type="ORF">QYS48_33250</name>
</gene>
<dbReference type="Proteomes" id="UP001244443">
    <property type="component" value="Chromosome"/>
</dbReference>
<protein>
    <submittedName>
        <fullName evidence="1">Uncharacterized protein</fullName>
    </submittedName>
</protein>
<keyword evidence="2" id="KW-1185">Reference proteome</keyword>
<sequence>MSFKNVLTIKSWSEALDKTTKAVQAEIDLILNIDKKYINNSEKADSNQESN</sequence>
<organism evidence="1 2">
    <name type="scientific">Marivirga arenosa</name>
    <dbReference type="NCBI Taxonomy" id="3059076"/>
    <lineage>
        <taxon>Bacteria</taxon>
        <taxon>Pseudomonadati</taxon>
        <taxon>Bacteroidota</taxon>
        <taxon>Cytophagia</taxon>
        <taxon>Cytophagales</taxon>
        <taxon>Marivirgaceae</taxon>
        <taxon>Marivirga</taxon>
    </lineage>
</organism>
<accession>A0AA51RD58</accession>
<name>A0AA51RD58_9BACT</name>
<dbReference type="EMBL" id="CP129970">
    <property type="protein sequence ID" value="WMN06665.1"/>
    <property type="molecule type" value="Genomic_DNA"/>
</dbReference>
<dbReference type="RefSeq" id="WP_308356561.1">
    <property type="nucleotide sequence ID" value="NZ_CP129970.2"/>
</dbReference>
<evidence type="ECO:0000313" key="1">
    <source>
        <dbReference type="EMBL" id="WMN06665.1"/>
    </source>
</evidence>
<reference evidence="1" key="1">
    <citation type="submission" date="2023-08" db="EMBL/GenBank/DDBJ databases">
        <title>Comparative genomics and taxonomic characterization of three novel marine species of genus Marivirga.</title>
        <authorList>
            <person name="Muhammad N."/>
            <person name="Kim S.-G."/>
        </authorList>
    </citation>
    <scope>NUCLEOTIDE SEQUENCE [LARGE SCALE GENOMIC DNA]</scope>
    <source>
        <strain evidence="1">ABR2-2</strain>
    </source>
</reference>
<evidence type="ECO:0000313" key="2">
    <source>
        <dbReference type="Proteomes" id="UP001244443"/>
    </source>
</evidence>